<evidence type="ECO:0000313" key="1">
    <source>
        <dbReference type="EMBL" id="MRN55754.1"/>
    </source>
</evidence>
<proteinExistence type="predicted"/>
<keyword evidence="2" id="KW-1185">Reference proteome</keyword>
<accession>A0A7X2H926</accession>
<protein>
    <submittedName>
        <fullName evidence="1">Uncharacterized protein</fullName>
    </submittedName>
</protein>
<organism evidence="1 2">
    <name type="scientific">Paenibacillus monticola</name>
    <dbReference type="NCBI Taxonomy" id="2666075"/>
    <lineage>
        <taxon>Bacteria</taxon>
        <taxon>Bacillati</taxon>
        <taxon>Bacillota</taxon>
        <taxon>Bacilli</taxon>
        <taxon>Bacillales</taxon>
        <taxon>Paenibacillaceae</taxon>
        <taxon>Paenibacillus</taxon>
    </lineage>
</organism>
<name>A0A7X2H926_9BACL</name>
<dbReference type="AlphaFoldDB" id="A0A7X2H926"/>
<comment type="caution">
    <text evidence="1">The sequence shown here is derived from an EMBL/GenBank/DDBJ whole genome shotgun (WGS) entry which is preliminary data.</text>
</comment>
<dbReference type="EMBL" id="WJXB01000010">
    <property type="protein sequence ID" value="MRN55754.1"/>
    <property type="molecule type" value="Genomic_DNA"/>
</dbReference>
<evidence type="ECO:0000313" key="2">
    <source>
        <dbReference type="Proteomes" id="UP000463051"/>
    </source>
</evidence>
<sequence>MSERYILAYFKSPEEAEGVSRKLQALRVIEQSIDRFSRYGETGLKSGVNPVTGNIASMASMTAERAHTGILAAADTSASGMSHGGDGGPTGRNILLTVILNSDSYDQVLGLIEEAGGMI</sequence>
<gene>
    <name evidence="1" type="ORF">GJB61_22485</name>
</gene>
<dbReference type="Proteomes" id="UP000463051">
    <property type="component" value="Unassembled WGS sequence"/>
</dbReference>
<dbReference type="RefSeq" id="WP_154121354.1">
    <property type="nucleotide sequence ID" value="NZ_WJXB01000010.1"/>
</dbReference>
<reference evidence="1 2" key="1">
    <citation type="submission" date="2019-11" db="EMBL/GenBank/DDBJ databases">
        <title>Paenibacillus monticola sp. nov., a novel PGPR strain isolated from mountain sample in China.</title>
        <authorList>
            <person name="Zhao Q."/>
            <person name="Li H.-P."/>
            <person name="Zhang J.-L."/>
        </authorList>
    </citation>
    <scope>NUCLEOTIDE SEQUENCE [LARGE SCALE GENOMIC DNA]</scope>
    <source>
        <strain evidence="1 2">LC-T2</strain>
    </source>
</reference>